<dbReference type="AlphaFoldDB" id="A0A0F7CHQ6"/>
<dbReference type="HOGENOM" id="CLU_2651015_0_0_9"/>
<sequence length="76" mass="9259">MWHELSHYIQYKNLGKEEYLKLPRTQGQIPMDDLTRFNAPEQFVFDMLSNSKRWNKLNEAEQRHANWYIDNFGGIR</sequence>
<reference evidence="1 2" key="1">
    <citation type="submission" date="2015-03" db="EMBL/GenBank/DDBJ databases">
        <authorList>
            <person name="Abdul Halim M."/>
        </authorList>
    </citation>
    <scope>NUCLEOTIDE SEQUENCE [LARGE SCALE GENOMIC DNA]</scope>
    <source>
        <strain evidence="1 2">ATCC 35681</strain>
    </source>
</reference>
<accession>A0A0F7CHQ6</accession>
<dbReference type="Proteomes" id="UP000034189">
    <property type="component" value="Chromosome"/>
</dbReference>
<evidence type="ECO:0000313" key="1">
    <source>
        <dbReference type="EMBL" id="AKG33930.1"/>
    </source>
</evidence>
<proteinExistence type="predicted"/>
<evidence type="ECO:0008006" key="3">
    <source>
        <dbReference type="Google" id="ProtNLM"/>
    </source>
</evidence>
<organism evidence="1 2">
    <name type="scientific">Paenibacillus durus ATCC 35681</name>
    <dbReference type="NCBI Taxonomy" id="1333534"/>
    <lineage>
        <taxon>Bacteria</taxon>
        <taxon>Bacillati</taxon>
        <taxon>Bacillota</taxon>
        <taxon>Bacilli</taxon>
        <taxon>Bacillales</taxon>
        <taxon>Paenibacillaceae</taxon>
        <taxon>Paenibacillus</taxon>
    </lineage>
</organism>
<reference evidence="1 2" key="2">
    <citation type="journal article" date="2016" name="Genome Announc.">
        <title>Genome Sequence of a Gram-Positive Diazotroph, Paenibacillus durus Type Strain ATCC 35681.</title>
        <authorList>
            <person name="Halim M.A."/>
            <person name="Rahman A.Y."/>
            <person name="Sim K.S."/>
            <person name="Yam H.C."/>
            <person name="Rahim A.A."/>
            <person name="Ghazali A.H."/>
            <person name="Najimudin N."/>
        </authorList>
    </citation>
    <scope>NUCLEOTIDE SEQUENCE [LARGE SCALE GENOMIC DNA]</scope>
    <source>
        <strain evidence="1 2">ATCC 35681</strain>
    </source>
</reference>
<dbReference type="PATRIC" id="fig|1333534.5.peg.983"/>
<dbReference type="EMBL" id="CP011114">
    <property type="protein sequence ID" value="AKG33930.1"/>
    <property type="molecule type" value="Genomic_DNA"/>
</dbReference>
<evidence type="ECO:0000313" key="2">
    <source>
        <dbReference type="Proteomes" id="UP000034189"/>
    </source>
</evidence>
<protein>
    <recommendedName>
        <fullName evidence="3">Tox-MPTase4 domain-containing protein</fullName>
    </recommendedName>
</protein>
<gene>
    <name evidence="1" type="ORF">VK70_04490</name>
</gene>
<name>A0A0F7CHQ6_PAEDU</name>